<feature type="domain" description="Ysc84 actin-binding" evidence="2">
    <location>
        <begin position="91"/>
        <end position="215"/>
    </location>
</feature>
<dbReference type="CDD" id="cd11525">
    <property type="entry name" value="SYLF_SH3YL1_like"/>
    <property type="match status" value="1"/>
</dbReference>
<dbReference type="GO" id="GO:0030479">
    <property type="term" value="C:actin cortical patch"/>
    <property type="evidence" value="ECO:0007669"/>
    <property type="project" value="TreeGrafter"/>
</dbReference>
<dbReference type="GO" id="GO:0035091">
    <property type="term" value="F:phosphatidylinositol binding"/>
    <property type="evidence" value="ECO:0007669"/>
    <property type="project" value="TreeGrafter"/>
</dbReference>
<dbReference type="InterPro" id="IPR051702">
    <property type="entry name" value="SH3_domain_YSC84-like"/>
</dbReference>
<feature type="compositionally biased region" description="Pro residues" evidence="1">
    <location>
        <begin position="316"/>
        <end position="326"/>
    </location>
</feature>
<sequence length="326" mass="33675">MPGGIHNPFPSSLQSECDKAAQIIETFTNPDGFNSPGHTIPRKILTGARGLAILTVAKAAFLGSVRVGSGVLVARLKDGSWSAPSAIMSLGGGFGGQVGVELTDFVFILQNDLAVRTFAQLGSLTLGINVSLALGTLGRNGEIASGVSAGGVIGIFSYAQTRGFFGGASVELSMLVESRHANRKLYGQKVKALELLSGDIPTPEEASALMRALQSDVFNDTGMDLSRGLASEESPAEVTIAIPSELPSEVVSEPAAELPSAAPSEVPDATSSHQTPIRMPSVSDVMQTPAELPGAIQELDATPAQPRASDQHNPASVPPPSANRVE</sequence>
<dbReference type="PANTHER" id="PTHR15629">
    <property type="entry name" value="SH3YL1 PROTEIN"/>
    <property type="match status" value="1"/>
</dbReference>
<dbReference type="Pfam" id="PF04366">
    <property type="entry name" value="Ysc84"/>
    <property type="match status" value="1"/>
</dbReference>
<dbReference type="EMBL" id="KV907495">
    <property type="protein sequence ID" value="OOF99010.1"/>
    <property type="molecule type" value="Genomic_DNA"/>
</dbReference>
<reference evidence="4" key="1">
    <citation type="journal article" date="2017" name="Genome Biol.">
        <title>Comparative genomics reveals high biological diversity and specific adaptations in the industrially and medically important fungal genus Aspergillus.</title>
        <authorList>
            <person name="de Vries R.P."/>
            <person name="Riley R."/>
            <person name="Wiebenga A."/>
            <person name="Aguilar-Osorio G."/>
            <person name="Amillis S."/>
            <person name="Uchima C.A."/>
            <person name="Anderluh G."/>
            <person name="Asadollahi M."/>
            <person name="Askin M."/>
            <person name="Barry K."/>
            <person name="Battaglia E."/>
            <person name="Bayram O."/>
            <person name="Benocci T."/>
            <person name="Braus-Stromeyer S.A."/>
            <person name="Caldana C."/>
            <person name="Canovas D."/>
            <person name="Cerqueira G.C."/>
            <person name="Chen F."/>
            <person name="Chen W."/>
            <person name="Choi C."/>
            <person name="Clum A."/>
            <person name="Dos Santos R.A."/>
            <person name="Damasio A.R."/>
            <person name="Diallinas G."/>
            <person name="Emri T."/>
            <person name="Fekete E."/>
            <person name="Flipphi M."/>
            <person name="Freyberg S."/>
            <person name="Gallo A."/>
            <person name="Gournas C."/>
            <person name="Habgood R."/>
            <person name="Hainaut M."/>
            <person name="Harispe M.L."/>
            <person name="Henrissat B."/>
            <person name="Hilden K.S."/>
            <person name="Hope R."/>
            <person name="Hossain A."/>
            <person name="Karabika E."/>
            <person name="Karaffa L."/>
            <person name="Karanyi Z."/>
            <person name="Krasevec N."/>
            <person name="Kuo A."/>
            <person name="Kusch H."/>
            <person name="LaButti K."/>
            <person name="Lagendijk E.L."/>
            <person name="Lapidus A."/>
            <person name="Levasseur A."/>
            <person name="Lindquist E."/>
            <person name="Lipzen A."/>
            <person name="Logrieco A.F."/>
            <person name="MacCabe A."/>
            <person name="Maekelae M.R."/>
            <person name="Malavazi I."/>
            <person name="Melin P."/>
            <person name="Meyer V."/>
            <person name="Mielnichuk N."/>
            <person name="Miskei M."/>
            <person name="Molnar A.P."/>
            <person name="Mule G."/>
            <person name="Ngan C.Y."/>
            <person name="Orejas M."/>
            <person name="Orosz E."/>
            <person name="Ouedraogo J.P."/>
            <person name="Overkamp K.M."/>
            <person name="Park H.-S."/>
            <person name="Perrone G."/>
            <person name="Piumi F."/>
            <person name="Punt P.J."/>
            <person name="Ram A.F."/>
            <person name="Ramon A."/>
            <person name="Rauscher S."/>
            <person name="Record E."/>
            <person name="Riano-Pachon D.M."/>
            <person name="Robert V."/>
            <person name="Roehrig J."/>
            <person name="Ruller R."/>
            <person name="Salamov A."/>
            <person name="Salih N.S."/>
            <person name="Samson R.A."/>
            <person name="Sandor E."/>
            <person name="Sanguinetti M."/>
            <person name="Schuetze T."/>
            <person name="Sepcic K."/>
            <person name="Shelest E."/>
            <person name="Sherlock G."/>
            <person name="Sophianopoulou V."/>
            <person name="Squina F.M."/>
            <person name="Sun H."/>
            <person name="Susca A."/>
            <person name="Todd R.B."/>
            <person name="Tsang A."/>
            <person name="Unkles S.E."/>
            <person name="van de Wiele N."/>
            <person name="van Rossen-Uffink D."/>
            <person name="Oliveira J.V."/>
            <person name="Vesth T.C."/>
            <person name="Visser J."/>
            <person name="Yu J.-H."/>
            <person name="Zhou M."/>
            <person name="Andersen M.R."/>
            <person name="Archer D.B."/>
            <person name="Baker S.E."/>
            <person name="Benoit I."/>
            <person name="Brakhage A.A."/>
            <person name="Braus G.H."/>
            <person name="Fischer R."/>
            <person name="Frisvad J.C."/>
            <person name="Goldman G.H."/>
            <person name="Houbraken J."/>
            <person name="Oakley B."/>
            <person name="Pocsi I."/>
            <person name="Scazzocchio C."/>
            <person name="Seiboth B."/>
            <person name="vanKuyk P.A."/>
            <person name="Wortman J."/>
            <person name="Dyer P.S."/>
            <person name="Grigoriev I.V."/>
        </authorList>
    </citation>
    <scope>NUCLEOTIDE SEQUENCE [LARGE SCALE GENOMIC DNA]</scope>
    <source>
        <strain evidence="4">ITEM 5010</strain>
    </source>
</reference>
<dbReference type="InterPro" id="IPR007461">
    <property type="entry name" value="Ysc84_actin-binding"/>
</dbReference>
<evidence type="ECO:0000313" key="3">
    <source>
        <dbReference type="EMBL" id="OOF99010.1"/>
    </source>
</evidence>
<gene>
    <name evidence="3" type="ORF">ASPCADRAFT_140555</name>
</gene>
<evidence type="ECO:0000313" key="4">
    <source>
        <dbReference type="Proteomes" id="UP000188318"/>
    </source>
</evidence>
<protein>
    <recommendedName>
        <fullName evidence="2">Ysc84 actin-binding domain-containing protein</fullName>
    </recommendedName>
</protein>
<accession>A0A1R3RX09</accession>
<dbReference type="PANTHER" id="PTHR15629:SF2">
    <property type="entry name" value="SH3 DOMAIN-CONTAINING YSC84-LIKE PROTEIN 1"/>
    <property type="match status" value="1"/>
</dbReference>
<dbReference type="GO" id="GO:0051017">
    <property type="term" value="P:actin filament bundle assembly"/>
    <property type="evidence" value="ECO:0007669"/>
    <property type="project" value="TreeGrafter"/>
</dbReference>
<dbReference type="OrthoDB" id="10255128at2759"/>
<keyword evidence="4" id="KW-1185">Reference proteome</keyword>
<evidence type="ECO:0000256" key="1">
    <source>
        <dbReference type="SAM" id="MobiDB-lite"/>
    </source>
</evidence>
<dbReference type="STRING" id="602072.A0A1R3RX09"/>
<dbReference type="AlphaFoldDB" id="A0A1R3RX09"/>
<feature type="compositionally biased region" description="Low complexity" evidence="1">
    <location>
        <begin position="252"/>
        <end position="265"/>
    </location>
</feature>
<feature type="region of interest" description="Disordered" evidence="1">
    <location>
        <begin position="247"/>
        <end position="326"/>
    </location>
</feature>
<dbReference type="VEuPathDB" id="FungiDB:ASPCADRAFT_140555"/>
<evidence type="ECO:0000259" key="2">
    <source>
        <dbReference type="Pfam" id="PF04366"/>
    </source>
</evidence>
<dbReference type="GO" id="GO:0051015">
    <property type="term" value="F:actin filament binding"/>
    <property type="evidence" value="ECO:0007669"/>
    <property type="project" value="TreeGrafter"/>
</dbReference>
<dbReference type="GO" id="GO:0051666">
    <property type="term" value="P:actin cortical patch localization"/>
    <property type="evidence" value="ECO:0007669"/>
    <property type="project" value="TreeGrafter"/>
</dbReference>
<proteinExistence type="predicted"/>
<dbReference type="InterPro" id="IPR033643">
    <property type="entry name" value="SYLF_SH3YL1-like"/>
</dbReference>
<organism evidence="3 4">
    <name type="scientific">Aspergillus carbonarius (strain ITEM 5010)</name>
    <dbReference type="NCBI Taxonomy" id="602072"/>
    <lineage>
        <taxon>Eukaryota</taxon>
        <taxon>Fungi</taxon>
        <taxon>Dikarya</taxon>
        <taxon>Ascomycota</taxon>
        <taxon>Pezizomycotina</taxon>
        <taxon>Eurotiomycetes</taxon>
        <taxon>Eurotiomycetidae</taxon>
        <taxon>Eurotiales</taxon>
        <taxon>Aspergillaceae</taxon>
        <taxon>Aspergillus</taxon>
        <taxon>Aspergillus subgen. Circumdati</taxon>
    </lineage>
</organism>
<dbReference type="Proteomes" id="UP000188318">
    <property type="component" value="Unassembled WGS sequence"/>
</dbReference>
<name>A0A1R3RX09_ASPC5</name>
<dbReference type="OMA" id="DFVFILQ"/>